<gene>
    <name evidence="1" type="ORF">CO674_08560</name>
</gene>
<keyword evidence="2" id="KW-1185">Reference proteome</keyword>
<sequence length="188" mass="21095">MTYSTMAVAFSGKETLQIPKIFRAVKLQDCNQYRDGERAACETAILNLGYFSWGVVFAAWGFDLAPRIMRGDLNAFHDLVKSDPVYSTQKSAVEAFLNKPFKICDSENCGKFLGLSEPELAAVSEEFDESRTAMLCLLKRDRSKDKPGGALHDRTLLTDVEQMQRGLIPICAPVPTTVEYILRRAFRD</sequence>
<reference evidence="1 2" key="1">
    <citation type="submission" date="2017-09" db="EMBL/GenBank/DDBJ databases">
        <title>Comparative genomics of rhizobia isolated from Phaseolus vulgaris in China.</title>
        <authorList>
            <person name="Tong W."/>
        </authorList>
    </citation>
    <scope>NUCLEOTIDE SEQUENCE [LARGE SCALE GENOMIC DNA]</scope>
    <source>
        <strain evidence="1 2">FH14</strain>
    </source>
</reference>
<dbReference type="Proteomes" id="UP000219914">
    <property type="component" value="Unassembled WGS sequence"/>
</dbReference>
<accession>A0ABX4JVU1</accession>
<evidence type="ECO:0000313" key="1">
    <source>
        <dbReference type="EMBL" id="PDT24215.1"/>
    </source>
</evidence>
<proteinExistence type="predicted"/>
<comment type="caution">
    <text evidence="1">The sequence shown here is derived from an EMBL/GenBank/DDBJ whole genome shotgun (WGS) entry which is preliminary data.</text>
</comment>
<name>A0ABX4JVU1_9HYPH</name>
<dbReference type="EMBL" id="NWSY01000005">
    <property type="protein sequence ID" value="PDT24215.1"/>
    <property type="molecule type" value="Genomic_DNA"/>
</dbReference>
<organism evidence="1 2">
    <name type="scientific">Rhizobium hidalgonense</name>
    <dbReference type="NCBI Taxonomy" id="1538159"/>
    <lineage>
        <taxon>Bacteria</taxon>
        <taxon>Pseudomonadati</taxon>
        <taxon>Pseudomonadota</taxon>
        <taxon>Alphaproteobacteria</taxon>
        <taxon>Hyphomicrobiales</taxon>
        <taxon>Rhizobiaceae</taxon>
        <taxon>Rhizobium/Agrobacterium group</taxon>
        <taxon>Rhizobium</taxon>
    </lineage>
</organism>
<protein>
    <submittedName>
        <fullName evidence="1">Uncharacterized protein</fullName>
    </submittedName>
</protein>
<evidence type="ECO:0000313" key="2">
    <source>
        <dbReference type="Proteomes" id="UP000219914"/>
    </source>
</evidence>